<organism evidence="1 2">
    <name type="scientific">Muribaculum gordoncarteri</name>
    <dbReference type="NCBI Taxonomy" id="2530390"/>
    <lineage>
        <taxon>Bacteria</taxon>
        <taxon>Pseudomonadati</taxon>
        <taxon>Bacteroidota</taxon>
        <taxon>Bacteroidia</taxon>
        <taxon>Bacteroidales</taxon>
        <taxon>Muribaculaceae</taxon>
        <taxon>Muribaculum</taxon>
    </lineage>
</organism>
<gene>
    <name evidence="1" type="ORF">E7746_11180</name>
</gene>
<dbReference type="PROSITE" id="PS51257">
    <property type="entry name" value="PROKAR_LIPOPROTEIN"/>
    <property type="match status" value="1"/>
</dbReference>
<dbReference type="KEGG" id="mgod:E7746_11180"/>
<name>A0A4P7VLT9_9BACT</name>
<sequence length="153" mass="17676">MKSAITSLLVIAITLLASCDNRSGYLDDDQQSTVLMLTDVEWLLSYSRPSIGDEQSYDNETQIYKFDRTGKGWVANGSFTDASIKENTRYYQWTFTTGNFTVIYMTGNAVDGYWLIEKLTANELWVEWAQQDPVIYPNQYNTHYKFKARKSTK</sequence>
<dbReference type="OrthoDB" id="1041504at2"/>
<evidence type="ECO:0000313" key="1">
    <source>
        <dbReference type="EMBL" id="QCD36403.1"/>
    </source>
</evidence>
<reference evidence="1 2" key="1">
    <citation type="submission" date="2019-02" db="EMBL/GenBank/DDBJ databases">
        <title>Isolation and identification of novel species under the genus Muribaculum.</title>
        <authorList>
            <person name="Miyake S."/>
            <person name="Ding Y."/>
            <person name="Low A."/>
            <person name="Soh M."/>
            <person name="Seedorf H."/>
        </authorList>
    </citation>
    <scope>NUCLEOTIDE SEQUENCE [LARGE SCALE GENOMIC DNA]</scope>
    <source>
        <strain evidence="1 2">TLL-A4</strain>
    </source>
</reference>
<proteinExistence type="predicted"/>
<evidence type="ECO:0008006" key="3">
    <source>
        <dbReference type="Google" id="ProtNLM"/>
    </source>
</evidence>
<accession>A0A4P7VLT9</accession>
<dbReference type="EMBL" id="CP039393">
    <property type="protein sequence ID" value="QCD36403.1"/>
    <property type="molecule type" value="Genomic_DNA"/>
</dbReference>
<dbReference type="AlphaFoldDB" id="A0A4P7VLT9"/>
<dbReference type="RefSeq" id="WP_123395574.1">
    <property type="nucleotide sequence ID" value="NZ_CBFGDD010000001.1"/>
</dbReference>
<keyword evidence="2" id="KW-1185">Reference proteome</keyword>
<dbReference type="Proteomes" id="UP000297031">
    <property type="component" value="Chromosome"/>
</dbReference>
<evidence type="ECO:0000313" key="2">
    <source>
        <dbReference type="Proteomes" id="UP000297031"/>
    </source>
</evidence>
<protein>
    <recommendedName>
        <fullName evidence="3">Lipocalin-like domain-containing protein</fullName>
    </recommendedName>
</protein>